<evidence type="ECO:0000313" key="1">
    <source>
        <dbReference type="EMBL" id="KAH0570232.1"/>
    </source>
</evidence>
<dbReference type="KEGG" id="ssao:94302230"/>
<dbReference type="RefSeq" id="XP_067761005.1">
    <property type="nucleotide sequence ID" value="XM_067911983.1"/>
</dbReference>
<protein>
    <submittedName>
        <fullName evidence="1">Uncharacterized protein</fullName>
    </submittedName>
</protein>
<sequence length="277" mass="32530">MPKLISTEIISKQKINLQLHPYTQFLAASNNQFLTNLLPCNTQHIFKYNLQTKTFHYLEYSNNILVTKFTKLFTHIIIGVFVSEQTASILYFQGSLAELNLDTLSINQERKIFTPIFAFSSNSLIKVIQQKYVVCNDSIQEFQHQFGFNFKNIITDGNNVFVTNQDVYQINKQEIKKYNVGLLGITQQGWEVVQKQGKLYMDGQYLQNGVFITMWMEYLVEKRDNGLQLYKIVDYCKIMKYNMYDGITDIIFSFEGMLMQRNGSLLWFNNFYIDDNQ</sequence>
<dbReference type="AlphaFoldDB" id="A0A9P8RV90"/>
<name>A0A9P8RV90_9EUKA</name>
<comment type="caution">
    <text evidence="1">The sequence shown here is derived from an EMBL/GenBank/DDBJ whole genome shotgun (WGS) entry which is preliminary data.</text>
</comment>
<keyword evidence="2" id="KW-1185">Reference proteome</keyword>
<evidence type="ECO:0000313" key="2">
    <source>
        <dbReference type="Proteomes" id="UP000018208"/>
    </source>
</evidence>
<gene>
    <name evidence="1" type="ORF">SS50377_28207</name>
</gene>
<proteinExistence type="predicted"/>
<dbReference type="Proteomes" id="UP000018208">
    <property type="component" value="Unassembled WGS sequence"/>
</dbReference>
<organism evidence="1 2">
    <name type="scientific">Spironucleus salmonicida</name>
    <dbReference type="NCBI Taxonomy" id="348837"/>
    <lineage>
        <taxon>Eukaryota</taxon>
        <taxon>Metamonada</taxon>
        <taxon>Diplomonadida</taxon>
        <taxon>Hexamitidae</taxon>
        <taxon>Hexamitinae</taxon>
        <taxon>Spironucleus</taxon>
    </lineage>
</organism>
<dbReference type="EMBL" id="AUWU02000008">
    <property type="protein sequence ID" value="KAH0570232.1"/>
    <property type="molecule type" value="Genomic_DNA"/>
</dbReference>
<reference evidence="1 2" key="1">
    <citation type="journal article" date="2014" name="PLoS Genet.">
        <title>The Genome of Spironucleus salmonicida Highlights a Fish Pathogen Adapted to Fluctuating Environments.</title>
        <authorList>
            <person name="Xu F."/>
            <person name="Jerlstrom-Hultqvist J."/>
            <person name="Einarsson E."/>
            <person name="Astvaldsson A."/>
            <person name="Svard S.G."/>
            <person name="Andersson J.O."/>
        </authorList>
    </citation>
    <scope>NUCLEOTIDE SEQUENCE [LARGE SCALE GENOMIC DNA]</scope>
    <source>
        <strain evidence="1 2">ATCC 50377</strain>
    </source>
</reference>
<dbReference type="GeneID" id="94302230"/>
<accession>A0A9P8RV90</accession>